<dbReference type="EMBL" id="QASN01000020">
    <property type="protein sequence ID" value="PTU73380.1"/>
    <property type="molecule type" value="Genomic_DNA"/>
</dbReference>
<sequence length="325" mass="34538">MPRILILLLSLLVLPAHSALLREQPVQLQSNGGILYGTLLLPGSQQPPPVALIVAGSGPTDRNGNQPQARNDSLKRLARLLASQGIASLRYDKRGVAASLAAEPDESRLSVARYRADVIAWSHLLKQDARLGPLILIGHSEGALVASLAAQEADAQALILIAGSGRPIDQVLREQLRQRLSAAPLAYSERLLDQLLAGRSGIPVPDALRGLFRPSVQPYLVSLLREDPLAAFAATQMPALVLQGDRDIQVGVADARALASARPAVQLAIIEGMDHVLRDVGEQTDPLASYNDPSRPLSPGLQPVLLRFLIDAGMLPPSSDAPAGR</sequence>
<accession>A0A2T5P6K9</accession>
<proteinExistence type="predicted"/>
<evidence type="ECO:0000313" key="2">
    <source>
        <dbReference type="EMBL" id="PTU73380.1"/>
    </source>
</evidence>
<evidence type="ECO:0000259" key="1">
    <source>
        <dbReference type="Pfam" id="PF12146"/>
    </source>
</evidence>
<dbReference type="InterPro" id="IPR022742">
    <property type="entry name" value="Hydrolase_4"/>
</dbReference>
<comment type="caution">
    <text evidence="2">The sequence shown here is derived from an EMBL/GenBank/DDBJ whole genome shotgun (WGS) entry which is preliminary data.</text>
</comment>
<dbReference type="Pfam" id="PF12146">
    <property type="entry name" value="Hydrolase_4"/>
    <property type="match status" value="1"/>
</dbReference>
<dbReference type="InterPro" id="IPR029058">
    <property type="entry name" value="AB_hydrolase_fold"/>
</dbReference>
<keyword evidence="3" id="KW-1185">Reference proteome</keyword>
<dbReference type="GO" id="GO:0052689">
    <property type="term" value="F:carboxylic ester hydrolase activity"/>
    <property type="evidence" value="ECO:0007669"/>
    <property type="project" value="TreeGrafter"/>
</dbReference>
<gene>
    <name evidence="2" type="ORF">DBO85_13660</name>
</gene>
<dbReference type="Gene3D" id="3.40.50.1820">
    <property type="entry name" value="alpha/beta hydrolase"/>
    <property type="match status" value="1"/>
</dbReference>
<dbReference type="SUPFAM" id="SSF53474">
    <property type="entry name" value="alpha/beta-Hydrolases"/>
    <property type="match status" value="1"/>
</dbReference>
<dbReference type="InterPro" id="IPR053145">
    <property type="entry name" value="AB_hydrolase_Est10"/>
</dbReference>
<dbReference type="RefSeq" id="WP_108107826.1">
    <property type="nucleotide sequence ID" value="NZ_QASN01000020.1"/>
</dbReference>
<feature type="domain" description="Serine aminopeptidase S33" evidence="1">
    <location>
        <begin position="75"/>
        <end position="171"/>
    </location>
</feature>
<dbReference type="OrthoDB" id="9809549at2"/>
<dbReference type="PANTHER" id="PTHR43265:SF1">
    <property type="entry name" value="ESTERASE ESTD"/>
    <property type="match status" value="1"/>
</dbReference>
<keyword evidence="2" id="KW-0378">Hydrolase</keyword>
<protein>
    <submittedName>
        <fullName evidence="2">Alpha/beta hydrolase</fullName>
    </submittedName>
</protein>
<name>A0A2T5P6K9_9PSED</name>
<dbReference type="Proteomes" id="UP000244064">
    <property type="component" value="Unassembled WGS sequence"/>
</dbReference>
<reference evidence="2 3" key="1">
    <citation type="submission" date="2018-04" db="EMBL/GenBank/DDBJ databases">
        <title>Pseudomonas sp. nov., isolated from mangrove soil.</title>
        <authorList>
            <person name="Chen C."/>
        </authorList>
    </citation>
    <scope>NUCLEOTIDE SEQUENCE [LARGE SCALE GENOMIC DNA]</scope>
    <source>
        <strain evidence="2 3">TC-11</strain>
    </source>
</reference>
<evidence type="ECO:0000313" key="3">
    <source>
        <dbReference type="Proteomes" id="UP000244064"/>
    </source>
</evidence>
<organism evidence="2 3">
    <name type="scientific">Pseudomonas mangrovi</name>
    <dbReference type="NCBI Taxonomy" id="2161748"/>
    <lineage>
        <taxon>Bacteria</taxon>
        <taxon>Pseudomonadati</taxon>
        <taxon>Pseudomonadota</taxon>
        <taxon>Gammaproteobacteria</taxon>
        <taxon>Pseudomonadales</taxon>
        <taxon>Pseudomonadaceae</taxon>
        <taxon>Pseudomonas</taxon>
    </lineage>
</organism>
<dbReference type="AlphaFoldDB" id="A0A2T5P6K9"/>
<dbReference type="PANTHER" id="PTHR43265">
    <property type="entry name" value="ESTERASE ESTD"/>
    <property type="match status" value="1"/>
</dbReference>